<organism evidence="2 3">
    <name type="scientific">Larinioides sclopetarius</name>
    <dbReference type="NCBI Taxonomy" id="280406"/>
    <lineage>
        <taxon>Eukaryota</taxon>
        <taxon>Metazoa</taxon>
        <taxon>Ecdysozoa</taxon>
        <taxon>Arthropoda</taxon>
        <taxon>Chelicerata</taxon>
        <taxon>Arachnida</taxon>
        <taxon>Araneae</taxon>
        <taxon>Araneomorphae</taxon>
        <taxon>Entelegynae</taxon>
        <taxon>Araneoidea</taxon>
        <taxon>Araneidae</taxon>
        <taxon>Larinioides</taxon>
    </lineage>
</organism>
<protein>
    <submittedName>
        <fullName evidence="2">Uncharacterized protein</fullName>
    </submittedName>
</protein>
<keyword evidence="3" id="KW-1185">Reference proteome</keyword>
<keyword evidence="1" id="KW-0812">Transmembrane</keyword>
<dbReference type="AlphaFoldDB" id="A0AAV2BZC0"/>
<accession>A0AAV2BZC0</accession>
<evidence type="ECO:0000256" key="1">
    <source>
        <dbReference type="SAM" id="Phobius"/>
    </source>
</evidence>
<name>A0AAV2BZC0_9ARAC</name>
<comment type="caution">
    <text evidence="2">The sequence shown here is derived from an EMBL/GenBank/DDBJ whole genome shotgun (WGS) entry which is preliminary data.</text>
</comment>
<dbReference type="Proteomes" id="UP001497382">
    <property type="component" value="Unassembled WGS sequence"/>
</dbReference>
<keyword evidence="1" id="KW-0472">Membrane</keyword>
<gene>
    <name evidence="2" type="ORF">LARSCL_LOCUS22247</name>
</gene>
<keyword evidence="1" id="KW-1133">Transmembrane helix</keyword>
<sequence>MGLFRHYMRIFFRTHFQPIPHHTAKRWEVNSSLLYFVIAWTTFGFALYHFRNNPNKDSPYAGGIAITPYEAMRKFGKSDTESTLIRVKGFNVEKEVLSLDEIQDKCDEEQSKIKPAQSA</sequence>
<reference evidence="2 3" key="1">
    <citation type="submission" date="2024-04" db="EMBL/GenBank/DDBJ databases">
        <authorList>
            <person name="Rising A."/>
            <person name="Reimegard J."/>
            <person name="Sonavane S."/>
            <person name="Akerstrom W."/>
            <person name="Nylinder S."/>
            <person name="Hedman E."/>
            <person name="Kallberg Y."/>
        </authorList>
    </citation>
    <scope>NUCLEOTIDE SEQUENCE [LARGE SCALE GENOMIC DNA]</scope>
</reference>
<dbReference type="EMBL" id="CAXIEN010000603">
    <property type="protein sequence ID" value="CAL1300989.1"/>
    <property type="molecule type" value="Genomic_DNA"/>
</dbReference>
<evidence type="ECO:0000313" key="2">
    <source>
        <dbReference type="EMBL" id="CAL1300989.1"/>
    </source>
</evidence>
<feature type="transmembrane region" description="Helical" evidence="1">
    <location>
        <begin position="33"/>
        <end position="50"/>
    </location>
</feature>
<proteinExistence type="predicted"/>
<evidence type="ECO:0000313" key="3">
    <source>
        <dbReference type="Proteomes" id="UP001497382"/>
    </source>
</evidence>